<keyword evidence="2" id="KW-1185">Reference proteome</keyword>
<reference evidence="1" key="2">
    <citation type="submission" date="2023-06" db="EMBL/GenBank/DDBJ databases">
        <authorList>
            <consortium name="Lawrence Berkeley National Laboratory"/>
            <person name="Haridas S."/>
            <person name="Hensen N."/>
            <person name="Bonometti L."/>
            <person name="Westerberg I."/>
            <person name="Brannstrom I.O."/>
            <person name="Guillou S."/>
            <person name="Cros-Aarteil S."/>
            <person name="Calhoun S."/>
            <person name="Kuo A."/>
            <person name="Mondo S."/>
            <person name="Pangilinan J."/>
            <person name="Riley R."/>
            <person name="Labutti K."/>
            <person name="Andreopoulos B."/>
            <person name="Lipzen A."/>
            <person name="Chen C."/>
            <person name="Yanf M."/>
            <person name="Daum C."/>
            <person name="Ng V."/>
            <person name="Clum A."/>
            <person name="Steindorff A."/>
            <person name="Ohm R."/>
            <person name="Martin F."/>
            <person name="Silar P."/>
            <person name="Natvig D."/>
            <person name="Lalanne C."/>
            <person name="Gautier V."/>
            <person name="Ament-Velasquez S.L."/>
            <person name="Kruys A."/>
            <person name="Hutchinson M.I."/>
            <person name="Powell A.J."/>
            <person name="Barry K."/>
            <person name="Miller A.N."/>
            <person name="Grigoriev I.V."/>
            <person name="Debuchy R."/>
            <person name="Gladieux P."/>
            <person name="Thoren M.H."/>
            <person name="Johannesson H."/>
        </authorList>
    </citation>
    <scope>NUCLEOTIDE SEQUENCE</scope>
    <source>
        <strain evidence="1">CBS 118394</strain>
    </source>
</reference>
<dbReference type="AlphaFoldDB" id="A0AAE0IBS1"/>
<evidence type="ECO:0000313" key="1">
    <source>
        <dbReference type="EMBL" id="KAK3322243.1"/>
    </source>
</evidence>
<reference evidence="1" key="1">
    <citation type="journal article" date="2023" name="Mol. Phylogenet. Evol.">
        <title>Genome-scale phylogeny and comparative genomics of the fungal order Sordariales.</title>
        <authorList>
            <person name="Hensen N."/>
            <person name="Bonometti L."/>
            <person name="Westerberg I."/>
            <person name="Brannstrom I.O."/>
            <person name="Guillou S."/>
            <person name="Cros-Aarteil S."/>
            <person name="Calhoun S."/>
            <person name="Haridas S."/>
            <person name="Kuo A."/>
            <person name="Mondo S."/>
            <person name="Pangilinan J."/>
            <person name="Riley R."/>
            <person name="LaButti K."/>
            <person name="Andreopoulos B."/>
            <person name="Lipzen A."/>
            <person name="Chen C."/>
            <person name="Yan M."/>
            <person name="Daum C."/>
            <person name="Ng V."/>
            <person name="Clum A."/>
            <person name="Steindorff A."/>
            <person name="Ohm R.A."/>
            <person name="Martin F."/>
            <person name="Silar P."/>
            <person name="Natvig D.O."/>
            <person name="Lalanne C."/>
            <person name="Gautier V."/>
            <person name="Ament-Velasquez S.L."/>
            <person name="Kruys A."/>
            <person name="Hutchinson M.I."/>
            <person name="Powell A.J."/>
            <person name="Barry K."/>
            <person name="Miller A.N."/>
            <person name="Grigoriev I.V."/>
            <person name="Debuchy R."/>
            <person name="Gladieux P."/>
            <person name="Hiltunen Thoren M."/>
            <person name="Johannesson H."/>
        </authorList>
    </citation>
    <scope>NUCLEOTIDE SEQUENCE</scope>
    <source>
        <strain evidence="1">CBS 118394</strain>
    </source>
</reference>
<dbReference type="SUPFAM" id="SSF52047">
    <property type="entry name" value="RNI-like"/>
    <property type="match status" value="1"/>
</dbReference>
<dbReference type="InterPro" id="IPR032675">
    <property type="entry name" value="LRR_dom_sf"/>
</dbReference>
<dbReference type="EMBL" id="JAUEDM010000003">
    <property type="protein sequence ID" value="KAK3322243.1"/>
    <property type="molecule type" value="Genomic_DNA"/>
</dbReference>
<dbReference type="Gene3D" id="3.80.10.10">
    <property type="entry name" value="Ribonuclease Inhibitor"/>
    <property type="match status" value="2"/>
</dbReference>
<dbReference type="Proteomes" id="UP001283341">
    <property type="component" value="Unassembled WGS sequence"/>
</dbReference>
<comment type="caution">
    <text evidence="1">The sequence shown here is derived from an EMBL/GenBank/DDBJ whole genome shotgun (WGS) entry which is preliminary data.</text>
</comment>
<accession>A0AAE0IBS1</accession>
<evidence type="ECO:0000313" key="2">
    <source>
        <dbReference type="Proteomes" id="UP001283341"/>
    </source>
</evidence>
<organism evidence="1 2">
    <name type="scientific">Apodospora peruviana</name>
    <dbReference type="NCBI Taxonomy" id="516989"/>
    <lineage>
        <taxon>Eukaryota</taxon>
        <taxon>Fungi</taxon>
        <taxon>Dikarya</taxon>
        <taxon>Ascomycota</taxon>
        <taxon>Pezizomycotina</taxon>
        <taxon>Sordariomycetes</taxon>
        <taxon>Sordariomycetidae</taxon>
        <taxon>Sordariales</taxon>
        <taxon>Lasiosphaeriaceae</taxon>
        <taxon>Apodospora</taxon>
    </lineage>
</organism>
<sequence length="563" mass="62486">MTQQTLARVREREPTPTKSCPALPQEIWWLVAQELSNRLDFSGLFLCACINRGLASLALPLLYSIHESSPASNAHILDIGTSVGLWRSIISSSLGETLFPYCHWVKTLRLGDLYSLLEDLGRDSVADLRAHFFSPPLQKLRILSGRRRGLNLDAIVIEVANKVTECIRTAADQQEKAVGLTSLEGPHLPSANLPGWVTRLSRLTSLTVRDGSVLNSQVAQAIRENCPAFKEVTCYWCQGSDIDVQLAGFFNGLGSNTLEAFTVNSLNMVGEETFKALSGHGLALKRLGLFSLNRAAFGSLNHLNACLALEKLILEAASDATQLQWEGPLKDVYSQVVHWLESCVCLEELDFQRIPQGTEMLSEVLKAPSVRLTSLHVKTDDLNPGLYESLRCQNSLLQLNVRIVDEDVLDAGEVGRCDQFVDAICHCRQLRVVESNELLTISQLTQLTTALPTLEVFDLNGNLIDDCFLLPLSTLSFLKSLTVFGPSDFTFDGIMEFFDNLGSDLDARHEGFQLYVANQNSEFKFSAAEEVMLADEIRIRFNGKVDINYRADPDELHESDFSD</sequence>
<proteinExistence type="predicted"/>
<protein>
    <submittedName>
        <fullName evidence="1">Uncharacterized protein</fullName>
    </submittedName>
</protein>
<gene>
    <name evidence="1" type="ORF">B0H66DRAFT_638709</name>
</gene>
<name>A0AAE0IBS1_9PEZI</name>